<keyword evidence="3" id="KW-1185">Reference proteome</keyword>
<evidence type="ECO:0000313" key="2">
    <source>
        <dbReference type="EMBL" id="EFG08448.1"/>
    </source>
</evidence>
<name>E2Q029_STRCL</name>
<gene>
    <name evidence="2" type="ORF">SCLAV_3377</name>
</gene>
<accession>E2Q029</accession>
<sequence>MIHPPLTWKPMMRQPLSQRSELNPFDFGPCACPRPDCKLKRKPSADTPERSVPREEIHVEDHHRTSTESLSE</sequence>
<feature type="region of interest" description="Disordered" evidence="1">
    <location>
        <begin position="1"/>
        <end position="25"/>
    </location>
</feature>
<protein>
    <submittedName>
        <fullName evidence="2">Uncharacterized protein</fullName>
    </submittedName>
</protein>
<evidence type="ECO:0000256" key="1">
    <source>
        <dbReference type="SAM" id="MobiDB-lite"/>
    </source>
</evidence>
<evidence type="ECO:0000313" key="3">
    <source>
        <dbReference type="Proteomes" id="UP000002357"/>
    </source>
</evidence>
<proteinExistence type="predicted"/>
<dbReference type="EMBL" id="CM000913">
    <property type="protein sequence ID" value="EFG08448.1"/>
    <property type="molecule type" value="Genomic_DNA"/>
</dbReference>
<reference evidence="2 3" key="1">
    <citation type="journal article" date="2010" name="Genome Biol. Evol.">
        <title>The sequence of a 1.8-mb bacterial linear plasmid reveals a rich evolutionary reservoir of secondary metabolic pathways.</title>
        <authorList>
            <person name="Medema M.H."/>
            <person name="Trefzer A."/>
            <person name="Kovalchuk A."/>
            <person name="van den Berg M."/>
            <person name="Mueller U."/>
            <person name="Heijne W."/>
            <person name="Wu L."/>
            <person name="Alam M.T."/>
            <person name="Ronning C.M."/>
            <person name="Nierman W.C."/>
            <person name="Bovenberg R.A.L."/>
            <person name="Breitling R."/>
            <person name="Takano E."/>
        </authorList>
    </citation>
    <scope>NUCLEOTIDE SEQUENCE [LARGE SCALE GENOMIC DNA]</scope>
    <source>
        <strain evidence="3">ATCC 27064 / DSM 738 / JCM 4710 / NBRC 13307 / NCIMB 12785 / NRRL 3585 / VKM Ac-602</strain>
    </source>
</reference>
<dbReference type="Proteomes" id="UP000002357">
    <property type="component" value="Chromosome"/>
</dbReference>
<feature type="region of interest" description="Disordered" evidence="1">
    <location>
        <begin position="37"/>
        <end position="72"/>
    </location>
</feature>
<organism evidence="2 3">
    <name type="scientific">Streptomyces clavuligerus</name>
    <dbReference type="NCBI Taxonomy" id="1901"/>
    <lineage>
        <taxon>Bacteria</taxon>
        <taxon>Bacillati</taxon>
        <taxon>Actinomycetota</taxon>
        <taxon>Actinomycetes</taxon>
        <taxon>Kitasatosporales</taxon>
        <taxon>Streptomycetaceae</taxon>
        <taxon>Streptomyces</taxon>
    </lineage>
</organism>
<feature type="compositionally biased region" description="Basic and acidic residues" evidence="1">
    <location>
        <begin position="37"/>
        <end position="66"/>
    </location>
</feature>
<dbReference type="AlphaFoldDB" id="E2Q029"/>